<sequence>MLVLAFNALVSFLGVAAQLLAVAGALVILYFAYLLFREAYRGVNIDAVGVETTTNPLALGFTFTALNPYFLLWWLSIGMALVAQVQILGLASLAIIYPAHMWLDFAWLTLVAELSGRGSKER</sequence>
<dbReference type="AlphaFoldDB" id="A0A7J2U6J8"/>
<evidence type="ECO:0008006" key="8">
    <source>
        <dbReference type="Google" id="ProtNLM"/>
    </source>
</evidence>
<proteinExistence type="predicted"/>
<feature type="transmembrane region" description="Helical" evidence="6">
    <location>
        <begin position="12"/>
        <end position="36"/>
    </location>
</feature>
<evidence type="ECO:0000313" key="7">
    <source>
        <dbReference type="EMBL" id="HEM67985.1"/>
    </source>
</evidence>
<dbReference type="GO" id="GO:0005886">
    <property type="term" value="C:plasma membrane"/>
    <property type="evidence" value="ECO:0007669"/>
    <property type="project" value="UniProtKB-SubCell"/>
</dbReference>
<feature type="transmembrane region" description="Helical" evidence="6">
    <location>
        <begin position="57"/>
        <end position="75"/>
    </location>
</feature>
<comment type="subcellular location">
    <subcellularLocation>
        <location evidence="1">Cell membrane</location>
        <topology evidence="1">Multi-pass membrane protein</topology>
    </subcellularLocation>
</comment>
<dbReference type="EMBL" id="DSEU01000070">
    <property type="protein sequence ID" value="HEM67985.1"/>
    <property type="molecule type" value="Genomic_DNA"/>
</dbReference>
<dbReference type="Pfam" id="PF01810">
    <property type="entry name" value="LysE"/>
    <property type="match status" value="1"/>
</dbReference>
<keyword evidence="5 6" id="KW-0472">Membrane</keyword>
<evidence type="ECO:0000256" key="2">
    <source>
        <dbReference type="ARBA" id="ARBA00022475"/>
    </source>
</evidence>
<reference evidence="7" key="1">
    <citation type="journal article" date="2020" name="mSystems">
        <title>Genome- and Community-Level Interaction Insights into Carbon Utilization and Element Cycling Functions of Hydrothermarchaeota in Hydrothermal Sediment.</title>
        <authorList>
            <person name="Zhou Z."/>
            <person name="Liu Y."/>
            <person name="Xu W."/>
            <person name="Pan J."/>
            <person name="Luo Z.H."/>
            <person name="Li M."/>
        </authorList>
    </citation>
    <scope>NUCLEOTIDE SEQUENCE [LARGE SCALE GENOMIC DNA]</scope>
    <source>
        <strain evidence="7">SpSt-125</strain>
    </source>
</reference>
<accession>A0A7J2U6J8</accession>
<comment type="caution">
    <text evidence="7">The sequence shown here is derived from an EMBL/GenBank/DDBJ whole genome shotgun (WGS) entry which is preliminary data.</text>
</comment>
<dbReference type="PANTHER" id="PTHR38825">
    <property type="entry name" value="LYSINE EXPORTER PROTEIN (LYSE/YGGA)"/>
    <property type="match status" value="1"/>
</dbReference>
<keyword evidence="2" id="KW-1003">Cell membrane</keyword>
<evidence type="ECO:0000256" key="5">
    <source>
        <dbReference type="ARBA" id="ARBA00023136"/>
    </source>
</evidence>
<feature type="transmembrane region" description="Helical" evidence="6">
    <location>
        <begin position="87"/>
        <end position="112"/>
    </location>
</feature>
<protein>
    <recommendedName>
        <fullName evidence="8">Lysine transporter LysE</fullName>
    </recommendedName>
</protein>
<keyword evidence="3 6" id="KW-0812">Transmembrane</keyword>
<evidence type="ECO:0000256" key="1">
    <source>
        <dbReference type="ARBA" id="ARBA00004651"/>
    </source>
</evidence>
<evidence type="ECO:0000256" key="6">
    <source>
        <dbReference type="SAM" id="Phobius"/>
    </source>
</evidence>
<dbReference type="GO" id="GO:0006865">
    <property type="term" value="P:amino acid transport"/>
    <property type="evidence" value="ECO:0007669"/>
    <property type="project" value="InterPro"/>
</dbReference>
<dbReference type="InterPro" id="IPR001123">
    <property type="entry name" value="LeuE-type"/>
</dbReference>
<dbReference type="PANTHER" id="PTHR38825:SF1">
    <property type="entry name" value="TRANSPORTER, LYSE FAMILY"/>
    <property type="match status" value="1"/>
</dbReference>
<gene>
    <name evidence="7" type="ORF">ENO26_10570</name>
</gene>
<evidence type="ECO:0000256" key="4">
    <source>
        <dbReference type="ARBA" id="ARBA00022989"/>
    </source>
</evidence>
<name>A0A7J2U6J8_9CREN</name>
<keyword evidence="4 6" id="KW-1133">Transmembrane helix</keyword>
<evidence type="ECO:0000256" key="3">
    <source>
        <dbReference type="ARBA" id="ARBA00022692"/>
    </source>
</evidence>
<organism evidence="7">
    <name type="scientific">Ignisphaera aggregans</name>
    <dbReference type="NCBI Taxonomy" id="334771"/>
    <lineage>
        <taxon>Archaea</taxon>
        <taxon>Thermoproteota</taxon>
        <taxon>Thermoprotei</taxon>
        <taxon>Desulfurococcales</taxon>
        <taxon>Desulfurococcaceae</taxon>
        <taxon>Ignisphaera</taxon>
    </lineage>
</organism>